<evidence type="ECO:0000256" key="2">
    <source>
        <dbReference type="ARBA" id="ARBA00022737"/>
    </source>
</evidence>
<feature type="domain" description="C2H2-type" evidence="6">
    <location>
        <begin position="897"/>
        <end position="924"/>
    </location>
</feature>
<accession>A0A5J4NSM0</accession>
<dbReference type="GO" id="GO:0000977">
    <property type="term" value="F:RNA polymerase II transcription regulatory region sequence-specific DNA binding"/>
    <property type="evidence" value="ECO:0007669"/>
    <property type="project" value="TreeGrafter"/>
</dbReference>
<dbReference type="Pfam" id="PF00096">
    <property type="entry name" value="zf-C2H2"/>
    <property type="match status" value="2"/>
</dbReference>
<keyword evidence="8" id="KW-1185">Reference proteome</keyword>
<gene>
    <name evidence="7" type="ORF">DEA37_0003960</name>
</gene>
<dbReference type="GO" id="GO:0005634">
    <property type="term" value="C:nucleus"/>
    <property type="evidence" value="ECO:0007669"/>
    <property type="project" value="TreeGrafter"/>
</dbReference>
<dbReference type="GO" id="GO:0008270">
    <property type="term" value="F:zinc ion binding"/>
    <property type="evidence" value="ECO:0007669"/>
    <property type="project" value="UniProtKB-KW"/>
</dbReference>
<keyword evidence="4" id="KW-0862">Zinc</keyword>
<dbReference type="Gene3D" id="3.30.160.60">
    <property type="entry name" value="Classic Zinc Finger"/>
    <property type="match status" value="3"/>
</dbReference>
<keyword evidence="2" id="KW-0677">Repeat</keyword>
<evidence type="ECO:0000256" key="3">
    <source>
        <dbReference type="ARBA" id="ARBA00022771"/>
    </source>
</evidence>
<evidence type="ECO:0000256" key="5">
    <source>
        <dbReference type="PROSITE-ProRule" id="PRU00042"/>
    </source>
</evidence>
<dbReference type="InterPro" id="IPR036236">
    <property type="entry name" value="Znf_C2H2_sf"/>
</dbReference>
<dbReference type="InterPro" id="IPR001214">
    <property type="entry name" value="SET_dom"/>
</dbReference>
<dbReference type="PROSITE" id="PS50157">
    <property type="entry name" value="ZINC_FINGER_C2H2_2"/>
    <property type="match status" value="4"/>
</dbReference>
<keyword evidence="3 5" id="KW-0863">Zinc-finger</keyword>
<feature type="domain" description="C2H2-type" evidence="6">
    <location>
        <begin position="642"/>
        <end position="670"/>
    </location>
</feature>
<dbReference type="Pfam" id="PF21549">
    <property type="entry name" value="PRDM2_PR"/>
    <property type="match status" value="1"/>
</dbReference>
<reference evidence="7 8" key="1">
    <citation type="journal article" date="2019" name="Gigascience">
        <title>Whole-genome sequence of the oriental lung fluke Paragonimus westermani.</title>
        <authorList>
            <person name="Oey H."/>
            <person name="Zakrzewski M."/>
            <person name="Narain K."/>
            <person name="Devi K.R."/>
            <person name="Agatsuma T."/>
            <person name="Nawaratna S."/>
            <person name="Gobert G.N."/>
            <person name="Jones M.K."/>
            <person name="Ragan M.A."/>
            <person name="McManus D.P."/>
            <person name="Krause L."/>
        </authorList>
    </citation>
    <scope>NUCLEOTIDE SEQUENCE [LARGE SCALE GENOMIC DNA]</scope>
    <source>
        <strain evidence="7 8">IND2009</strain>
    </source>
</reference>
<feature type="domain" description="C2H2-type" evidence="6">
    <location>
        <begin position="925"/>
        <end position="949"/>
    </location>
</feature>
<keyword evidence="1" id="KW-0479">Metal-binding</keyword>
<dbReference type="InterPro" id="IPR046341">
    <property type="entry name" value="SET_dom_sf"/>
</dbReference>
<dbReference type="PROSITE" id="PS00028">
    <property type="entry name" value="ZINC_FINGER_C2H2_1"/>
    <property type="match status" value="6"/>
</dbReference>
<dbReference type="Proteomes" id="UP000324629">
    <property type="component" value="Unassembled WGS sequence"/>
</dbReference>
<dbReference type="PANTHER" id="PTHR24409">
    <property type="entry name" value="ZINC FINGER PROTEIN 142"/>
    <property type="match status" value="1"/>
</dbReference>
<evidence type="ECO:0000259" key="6">
    <source>
        <dbReference type="PROSITE" id="PS50157"/>
    </source>
</evidence>
<dbReference type="SUPFAM" id="SSF57667">
    <property type="entry name" value="beta-beta-alpha zinc fingers"/>
    <property type="match status" value="2"/>
</dbReference>
<proteinExistence type="predicted"/>
<feature type="domain" description="C2H2-type" evidence="6">
    <location>
        <begin position="772"/>
        <end position="794"/>
    </location>
</feature>
<dbReference type="SMART" id="SM00355">
    <property type="entry name" value="ZnF_C2H2"/>
    <property type="match status" value="8"/>
</dbReference>
<evidence type="ECO:0000313" key="7">
    <source>
        <dbReference type="EMBL" id="KAA3678150.1"/>
    </source>
</evidence>
<dbReference type="AlphaFoldDB" id="A0A5J4NSM0"/>
<name>A0A5J4NSM0_9TREM</name>
<dbReference type="GO" id="GO:0000981">
    <property type="term" value="F:DNA-binding transcription factor activity, RNA polymerase II-specific"/>
    <property type="evidence" value="ECO:0007669"/>
    <property type="project" value="TreeGrafter"/>
</dbReference>
<evidence type="ECO:0000256" key="4">
    <source>
        <dbReference type="ARBA" id="ARBA00022833"/>
    </source>
</evidence>
<dbReference type="InterPro" id="IPR013087">
    <property type="entry name" value="Znf_C2H2_type"/>
</dbReference>
<organism evidence="7 8">
    <name type="scientific">Paragonimus westermani</name>
    <dbReference type="NCBI Taxonomy" id="34504"/>
    <lineage>
        <taxon>Eukaryota</taxon>
        <taxon>Metazoa</taxon>
        <taxon>Spiralia</taxon>
        <taxon>Lophotrochozoa</taxon>
        <taxon>Platyhelminthes</taxon>
        <taxon>Trematoda</taxon>
        <taxon>Digenea</taxon>
        <taxon>Plagiorchiida</taxon>
        <taxon>Troglotremata</taxon>
        <taxon>Troglotrematidae</taxon>
        <taxon>Paragonimus</taxon>
    </lineage>
</organism>
<evidence type="ECO:0000256" key="1">
    <source>
        <dbReference type="ARBA" id="ARBA00022723"/>
    </source>
</evidence>
<evidence type="ECO:0000313" key="8">
    <source>
        <dbReference type="Proteomes" id="UP000324629"/>
    </source>
</evidence>
<comment type="caution">
    <text evidence="7">The sequence shown here is derived from an EMBL/GenBank/DDBJ whole genome shotgun (WGS) entry which is preliminary data.</text>
</comment>
<sequence>MNEPHEYLIDLGDITDANTNELFTPPGDKLFEADFKSDSVYFTGPSFGTPTSFRLLETDQMLVPLTSSQGDNAFALSTSNAFDQTTFLPLLPVSSLVLSNLPSECGEVTVFQSIEQSSQSTNRLDQGSLDTGALSTPTDYQPPFSVTFQPAVQPRKPNDLAYTSNTIPDATAHVTDVRETTQAVSSTTTVATVFHPWFVPPEVTPGQVESDVAFCRKPPSRTKKNADTVRTVYSADCDPLFSDSKSKSVHLDNFWCPVCRTMCGSSGCPSHTVFEQMDTPVTSYARLSKPNCMRLVDESGSTRVRVLKRQRALTLYGPLVAPTISEDELGAHPEWLSDCPFRMEVLDSDGHSSATRYLKLGDEAVCNWMMFVRLICQPLHQLTSEYPLPNAVAFQHGSKGIFFMTSRRVFAGEELVVTYAPQYAARFELPQSVIEVDQNDQLPDIISAIKTRPVPDEIHCFRCSITFSSEDAFHIHCLGHPGELDQRGICPELKTVVSAIDQPDTTCSNPVTPSTTLIELRKPDNKTRSRSGKTRIKTAYFQSTLLCSLCATEVTGLPNLIEHTNKQHAVMRPQIFKPRTNRYAVTDEGQFSMTDFIRTIPVEDSTAEEVCQCDAQSSSNGLVVVNLSRLNHSRFNDVSLAYGCGHCGQRFRDMRVLEGHKHAVHGVQTSVKSTVDLDTHSFMQPLYCNDPPARSLSLPFVKDQEPLNEYTNSPIQMVLSDDWIPATTTGAYDEILGMDPENPPNLASCTNEPTMTDPASRDQPCSTNQASFECCVCGLLLRTRCALSVHMRSHNCTDLVSISDRTHSAVVDFPSQICSDKRSRRAMVFQRRSFFYCNVCGEGQKNQQTLRAHGKKHRRASDGLFACPVCPVESSRVYKKFEQLQRHTRFVHSKQIFPCPYCNWTFGRRKNLTNHLVRHTGRRDFSCPFEDCKKSFARKDKLNTHLKMHVSSGCDFFCGAHD</sequence>
<protein>
    <recommendedName>
        <fullName evidence="6">C2H2-type domain-containing protein</fullName>
    </recommendedName>
</protein>
<dbReference type="EMBL" id="QNGE01001206">
    <property type="protein sequence ID" value="KAA3678150.1"/>
    <property type="molecule type" value="Genomic_DNA"/>
</dbReference>
<dbReference type="PANTHER" id="PTHR24409:SF295">
    <property type="entry name" value="AZ2-RELATED"/>
    <property type="match status" value="1"/>
</dbReference>
<dbReference type="Gene3D" id="2.170.270.10">
    <property type="entry name" value="SET domain"/>
    <property type="match status" value="1"/>
</dbReference>